<dbReference type="Gene3D" id="3.40.50.300">
    <property type="entry name" value="P-loop containing nucleotide triphosphate hydrolases"/>
    <property type="match status" value="1"/>
</dbReference>
<accession>A0A1L8E4U6</accession>
<evidence type="ECO:0000259" key="3">
    <source>
        <dbReference type="Pfam" id="PF00685"/>
    </source>
</evidence>
<proteinExistence type="inferred from homology"/>
<dbReference type="InterPro" id="IPR027417">
    <property type="entry name" value="P-loop_NTPase"/>
</dbReference>
<keyword evidence="2 4" id="KW-0808">Transferase</keyword>
<organism evidence="4">
    <name type="scientific">Nyssomyia neivai</name>
    <dbReference type="NCBI Taxonomy" id="330878"/>
    <lineage>
        <taxon>Eukaryota</taxon>
        <taxon>Metazoa</taxon>
        <taxon>Ecdysozoa</taxon>
        <taxon>Arthropoda</taxon>
        <taxon>Hexapoda</taxon>
        <taxon>Insecta</taxon>
        <taxon>Pterygota</taxon>
        <taxon>Neoptera</taxon>
        <taxon>Endopterygota</taxon>
        <taxon>Diptera</taxon>
        <taxon>Nematocera</taxon>
        <taxon>Psychodoidea</taxon>
        <taxon>Psychodidae</taxon>
        <taxon>Nyssomyia</taxon>
    </lineage>
</organism>
<comment type="similarity">
    <text evidence="1">Belongs to the sulfotransferase 1 family.</text>
</comment>
<dbReference type="AlphaFoldDB" id="A0A1L8E4U6"/>
<sequence length="339" mass="39811">MPLTFVKLSDGELKKKAEYFATSDFSRVHHTPRPDLPISKTWSPIPYFVPSRHEESIEEIDNFQVRPDDVWILGFPKTGTTWTQEMVWQICNNLNFEKGKSIELYERSPFFEQGTIFSFQSNSQAMGIIDTLTTRRIIKSHMPAPLLPKRIWTVKPKIIYITRNIKDVAVSFFHFYQNIFGYKGSFDDFIDAFLGDAVIFTPLESHINDYWNMRNESNILFSTYEEMKKDLQGVIEKTAKFLEKSYTKEQLKTLEDHLSFSKMADNASVNFTEHLDRFGTIINCETTKDFKFMRKGKIGSFREEMTPEQIKRFDEQIKKRHEESKADPELLNIFMGTTY</sequence>
<feature type="domain" description="Sulfotransferase" evidence="3">
    <location>
        <begin position="67"/>
        <end position="321"/>
    </location>
</feature>
<dbReference type="EMBL" id="GFDF01000430">
    <property type="protein sequence ID" value="JAV13654.1"/>
    <property type="molecule type" value="Transcribed_RNA"/>
</dbReference>
<name>A0A1L8E4U6_9DIPT</name>
<evidence type="ECO:0000256" key="2">
    <source>
        <dbReference type="ARBA" id="ARBA00022679"/>
    </source>
</evidence>
<dbReference type="GO" id="GO:0008146">
    <property type="term" value="F:sulfotransferase activity"/>
    <property type="evidence" value="ECO:0007669"/>
    <property type="project" value="InterPro"/>
</dbReference>
<evidence type="ECO:0000313" key="4">
    <source>
        <dbReference type="EMBL" id="JAV13654.1"/>
    </source>
</evidence>
<protein>
    <submittedName>
        <fullName evidence="4">Putative sulfotransferase</fullName>
    </submittedName>
</protein>
<reference evidence="4" key="1">
    <citation type="submission" date="2016-12" db="EMBL/GenBank/DDBJ databases">
        <title>An insight into the sialome and mialome of the sand fly, Nyssomyia neivai.</title>
        <authorList>
            <person name="Sebastian V."/>
            <person name="Goulart T.M."/>
            <person name="Oliveira W."/>
            <person name="Calvo E."/>
            <person name="Oliveira L.F."/>
            <person name="Pinto M.C."/>
            <person name="Rosselino A.M."/>
            <person name="Ribeiro J.M."/>
        </authorList>
    </citation>
    <scope>NUCLEOTIDE SEQUENCE</scope>
</reference>
<evidence type="ECO:0000256" key="1">
    <source>
        <dbReference type="ARBA" id="ARBA00005771"/>
    </source>
</evidence>
<dbReference type="InterPro" id="IPR000863">
    <property type="entry name" value="Sulfotransferase_dom"/>
</dbReference>
<dbReference type="SUPFAM" id="SSF52540">
    <property type="entry name" value="P-loop containing nucleoside triphosphate hydrolases"/>
    <property type="match status" value="1"/>
</dbReference>
<dbReference type="PANTHER" id="PTHR11783">
    <property type="entry name" value="SULFOTRANSFERASE SULT"/>
    <property type="match status" value="1"/>
</dbReference>
<dbReference type="Pfam" id="PF00685">
    <property type="entry name" value="Sulfotransfer_1"/>
    <property type="match status" value="1"/>
</dbReference>